<evidence type="ECO:0000313" key="12">
    <source>
        <dbReference type="Proteomes" id="UP000289132"/>
    </source>
</evidence>
<dbReference type="InterPro" id="IPR051906">
    <property type="entry name" value="TolC-like"/>
</dbReference>
<dbReference type="Gene3D" id="1.20.1600.10">
    <property type="entry name" value="Outer membrane efflux proteins (OEP)"/>
    <property type="match status" value="1"/>
</dbReference>
<reference evidence="9 11" key="2">
    <citation type="submission" date="2018-07" db="EMBL/GenBank/DDBJ databases">
        <title>Complete genome of the Arcobacter trophiarum type strain LMG 25534.</title>
        <authorList>
            <person name="Miller W.G."/>
            <person name="Yee E."/>
        </authorList>
    </citation>
    <scope>NUCLEOTIDE SEQUENCE [LARGE SCALE GENOMIC DNA]</scope>
    <source>
        <strain evidence="9 11">LMG 25534</strain>
    </source>
</reference>
<evidence type="ECO:0000256" key="7">
    <source>
        <dbReference type="ARBA" id="ARBA00023237"/>
    </source>
</evidence>
<dbReference type="Proteomes" id="UP000289132">
    <property type="component" value="Unassembled WGS sequence"/>
</dbReference>
<evidence type="ECO:0000256" key="3">
    <source>
        <dbReference type="ARBA" id="ARBA00022448"/>
    </source>
</evidence>
<evidence type="ECO:0000256" key="5">
    <source>
        <dbReference type="ARBA" id="ARBA00022692"/>
    </source>
</evidence>
<evidence type="ECO:0000256" key="6">
    <source>
        <dbReference type="ARBA" id="ARBA00023136"/>
    </source>
</evidence>
<evidence type="ECO:0000256" key="2">
    <source>
        <dbReference type="ARBA" id="ARBA00007613"/>
    </source>
</evidence>
<keyword evidence="7" id="KW-0998">Cell outer membrane</keyword>
<keyword evidence="8" id="KW-0175">Coiled coil</keyword>
<comment type="similarity">
    <text evidence="2">Belongs to the outer membrane factor (OMF) (TC 1.B.17) family.</text>
</comment>
<dbReference type="KEGG" id="atp:ATR_1387"/>
<dbReference type="GO" id="GO:0009279">
    <property type="term" value="C:cell outer membrane"/>
    <property type="evidence" value="ECO:0007669"/>
    <property type="project" value="UniProtKB-SubCell"/>
</dbReference>
<reference evidence="10 12" key="1">
    <citation type="submission" date="2017-10" db="EMBL/GenBank/DDBJ databases">
        <title>Genomics of the genus Arcobacter.</title>
        <authorList>
            <person name="Perez-Cataluna A."/>
            <person name="Figueras M.J."/>
        </authorList>
    </citation>
    <scope>NUCLEOTIDE SEQUENCE [LARGE SCALE GENOMIC DNA]</scope>
    <source>
        <strain evidence="10 12">LMG 25534</strain>
    </source>
</reference>
<keyword evidence="6" id="KW-0472">Membrane</keyword>
<accession>A0AAD0QK82</accession>
<evidence type="ECO:0000256" key="8">
    <source>
        <dbReference type="SAM" id="Coils"/>
    </source>
</evidence>
<dbReference type="Pfam" id="PF02321">
    <property type="entry name" value="OEP"/>
    <property type="match status" value="1"/>
</dbReference>
<evidence type="ECO:0000313" key="10">
    <source>
        <dbReference type="EMBL" id="RXJ91477.1"/>
    </source>
</evidence>
<protein>
    <submittedName>
        <fullName evidence="9">RND family efflux system, outer membrane channel protein, TolC family</fullName>
    </submittedName>
    <submittedName>
        <fullName evidence="10">Transporter</fullName>
    </submittedName>
</protein>
<dbReference type="InterPro" id="IPR003423">
    <property type="entry name" value="OMP_efflux"/>
</dbReference>
<dbReference type="PANTHER" id="PTHR30026:SF20">
    <property type="entry name" value="OUTER MEMBRANE PROTEIN TOLC"/>
    <property type="match status" value="1"/>
</dbReference>
<dbReference type="PANTHER" id="PTHR30026">
    <property type="entry name" value="OUTER MEMBRANE PROTEIN TOLC"/>
    <property type="match status" value="1"/>
</dbReference>
<name>A0AAD0QK82_9BACT</name>
<keyword evidence="3" id="KW-0813">Transport</keyword>
<dbReference type="GO" id="GO:0015562">
    <property type="term" value="F:efflux transmembrane transporter activity"/>
    <property type="evidence" value="ECO:0007669"/>
    <property type="project" value="InterPro"/>
</dbReference>
<evidence type="ECO:0000313" key="9">
    <source>
        <dbReference type="EMBL" id="AXK49244.1"/>
    </source>
</evidence>
<dbReference type="SUPFAM" id="SSF56954">
    <property type="entry name" value="Outer membrane efflux proteins (OEP)"/>
    <property type="match status" value="1"/>
</dbReference>
<dbReference type="RefSeq" id="WP_115428734.1">
    <property type="nucleotide sequence ID" value="NZ_CP031367.1"/>
</dbReference>
<evidence type="ECO:0000313" key="11">
    <source>
        <dbReference type="Proteomes" id="UP000254504"/>
    </source>
</evidence>
<keyword evidence="12" id="KW-1185">Reference proteome</keyword>
<dbReference type="Proteomes" id="UP000254504">
    <property type="component" value="Chromosome"/>
</dbReference>
<dbReference type="EMBL" id="PDKD01000007">
    <property type="protein sequence ID" value="RXJ91477.1"/>
    <property type="molecule type" value="Genomic_DNA"/>
</dbReference>
<evidence type="ECO:0000256" key="1">
    <source>
        <dbReference type="ARBA" id="ARBA00004442"/>
    </source>
</evidence>
<proteinExistence type="inferred from homology"/>
<keyword evidence="4" id="KW-1134">Transmembrane beta strand</keyword>
<dbReference type="GO" id="GO:1990281">
    <property type="term" value="C:efflux pump complex"/>
    <property type="evidence" value="ECO:0007669"/>
    <property type="project" value="TreeGrafter"/>
</dbReference>
<sequence>MKKILIILLFVNIFALSKELELLQKDKKEYRELESEAIKQRHNSQKYDWIGTLDFNSNIDRNHSFSDEKDKNISNKNRKVASIGFTQSIFESGGIGFKMDYADNRFIYENLSWENQNSQLIYTIYNILLEIKKRDIEIEQIKVRLINKNIEEIIKRIQYDAGKTDIIELNNAIMSKNLVQKELISLENIKKDRIQELAKYTDLDYEEIDILDFKPSLKKDFLDKNYAILEANAKVDALNSEYLVKKSQYLPKLSLSAKASYSNQDEKFKSMIKDTNQDDASSSGSLILSMPLYDYTKSSKLEESKIEVLKQKALVNDLKNETAYEYEQIFTKIDTYIKQNETTNNNIKLYDELIVANKISSEVGMTSKYDLEILENTRIINIFDLKINEINILQEYANLYFKIKE</sequence>
<comment type="subcellular location">
    <subcellularLocation>
        <location evidence="1">Cell outer membrane</location>
    </subcellularLocation>
</comment>
<dbReference type="EMBL" id="CP031367">
    <property type="protein sequence ID" value="AXK49244.1"/>
    <property type="molecule type" value="Genomic_DNA"/>
</dbReference>
<feature type="coiled-coil region" evidence="8">
    <location>
        <begin position="13"/>
        <end position="43"/>
    </location>
</feature>
<organism evidence="9 11">
    <name type="scientific">Aliarcobacter trophiarum LMG 25534</name>
    <dbReference type="NCBI Taxonomy" id="1032241"/>
    <lineage>
        <taxon>Bacteria</taxon>
        <taxon>Pseudomonadati</taxon>
        <taxon>Campylobacterota</taxon>
        <taxon>Epsilonproteobacteria</taxon>
        <taxon>Campylobacterales</taxon>
        <taxon>Arcobacteraceae</taxon>
        <taxon>Aliarcobacter</taxon>
    </lineage>
</organism>
<dbReference type="AlphaFoldDB" id="A0AAD0QK82"/>
<keyword evidence="5" id="KW-0812">Transmembrane</keyword>
<evidence type="ECO:0000256" key="4">
    <source>
        <dbReference type="ARBA" id="ARBA00022452"/>
    </source>
</evidence>
<gene>
    <name evidence="9" type="ORF">ATR_1387</name>
    <name evidence="10" type="ORF">CRU87_05520</name>
</gene>
<dbReference type="GO" id="GO:0015288">
    <property type="term" value="F:porin activity"/>
    <property type="evidence" value="ECO:0007669"/>
    <property type="project" value="TreeGrafter"/>
</dbReference>